<evidence type="ECO:0000313" key="4">
    <source>
        <dbReference type="Proteomes" id="UP000467385"/>
    </source>
</evidence>
<dbReference type="AlphaFoldDB" id="A0A7I7YLT6"/>
<accession>A0A7I7YLT6</accession>
<feature type="region of interest" description="Disordered" evidence="1">
    <location>
        <begin position="113"/>
        <end position="136"/>
    </location>
</feature>
<evidence type="ECO:0000259" key="2">
    <source>
        <dbReference type="Pfam" id="PF12680"/>
    </source>
</evidence>
<feature type="domain" description="SnoaL-like" evidence="2">
    <location>
        <begin position="47"/>
        <end position="92"/>
    </location>
</feature>
<keyword evidence="4" id="KW-1185">Reference proteome</keyword>
<evidence type="ECO:0000313" key="3">
    <source>
        <dbReference type="EMBL" id="BBZ41831.1"/>
    </source>
</evidence>
<evidence type="ECO:0000256" key="1">
    <source>
        <dbReference type="SAM" id="MobiDB-lite"/>
    </source>
</evidence>
<organism evidence="3 4">
    <name type="scientific">Mycobacterium conspicuum</name>
    <dbReference type="NCBI Taxonomy" id="44010"/>
    <lineage>
        <taxon>Bacteria</taxon>
        <taxon>Bacillati</taxon>
        <taxon>Actinomycetota</taxon>
        <taxon>Actinomycetes</taxon>
        <taxon>Mycobacteriales</taxon>
        <taxon>Mycobacteriaceae</taxon>
        <taxon>Mycobacterium</taxon>
    </lineage>
</organism>
<feature type="compositionally biased region" description="Gly residues" evidence="1">
    <location>
        <begin position="122"/>
        <end position="132"/>
    </location>
</feature>
<dbReference type="InterPro" id="IPR037401">
    <property type="entry name" value="SnoaL-like"/>
</dbReference>
<sequence>MRPKYAARSNAIRSFWCRVNGYFARMSSFAELPAADQEAIGKTLLTLLKAFDDRDADALLTVYSDDADWVNAFGTVKRGRRDIVEYLRGLFVDDNFNRGELAGPPETSFKVLTPGSRPGVGAPAGEGPGTGRWGHARPRQLVVARAAAAA</sequence>
<dbReference type="InterPro" id="IPR032710">
    <property type="entry name" value="NTF2-like_dom_sf"/>
</dbReference>
<dbReference type="Gene3D" id="3.10.450.50">
    <property type="match status" value="1"/>
</dbReference>
<proteinExistence type="predicted"/>
<dbReference type="OrthoDB" id="4720695at2"/>
<dbReference type="EMBL" id="AP022613">
    <property type="protein sequence ID" value="BBZ41831.1"/>
    <property type="molecule type" value="Genomic_DNA"/>
</dbReference>
<dbReference type="SUPFAM" id="SSF54427">
    <property type="entry name" value="NTF2-like"/>
    <property type="match status" value="1"/>
</dbReference>
<gene>
    <name evidence="3" type="ORF">MCNS_48940</name>
</gene>
<dbReference type="Pfam" id="PF12680">
    <property type="entry name" value="SnoaL_2"/>
    <property type="match status" value="1"/>
</dbReference>
<protein>
    <recommendedName>
        <fullName evidence="2">SnoaL-like domain-containing protein</fullName>
    </recommendedName>
</protein>
<name>A0A7I7YLT6_9MYCO</name>
<reference evidence="3 4" key="1">
    <citation type="journal article" date="2019" name="Emerg. Microbes Infect.">
        <title>Comprehensive subspecies identification of 175 nontuberculous mycobacteria species based on 7547 genomic profiles.</title>
        <authorList>
            <person name="Matsumoto Y."/>
            <person name="Kinjo T."/>
            <person name="Motooka D."/>
            <person name="Nabeya D."/>
            <person name="Jung N."/>
            <person name="Uechi K."/>
            <person name="Horii T."/>
            <person name="Iida T."/>
            <person name="Fujita J."/>
            <person name="Nakamura S."/>
        </authorList>
    </citation>
    <scope>NUCLEOTIDE SEQUENCE [LARGE SCALE GENOMIC DNA]</scope>
    <source>
        <strain evidence="3 4">JCM 14738</strain>
    </source>
</reference>
<dbReference type="Proteomes" id="UP000467385">
    <property type="component" value="Chromosome"/>
</dbReference>